<accession>A0A1H5XRP6</accession>
<proteinExistence type="predicted"/>
<organism evidence="1 2">
    <name type="scientific">Xylanibacter ruminicola</name>
    <name type="common">Prevotella ruminicola</name>
    <dbReference type="NCBI Taxonomy" id="839"/>
    <lineage>
        <taxon>Bacteria</taxon>
        <taxon>Pseudomonadati</taxon>
        <taxon>Bacteroidota</taxon>
        <taxon>Bacteroidia</taxon>
        <taxon>Bacteroidales</taxon>
        <taxon>Prevotellaceae</taxon>
        <taxon>Xylanibacter</taxon>
    </lineage>
</organism>
<reference evidence="1 2" key="1">
    <citation type="submission" date="2016-10" db="EMBL/GenBank/DDBJ databases">
        <authorList>
            <person name="de Groot N.N."/>
        </authorList>
    </citation>
    <scope>NUCLEOTIDE SEQUENCE [LARGE SCALE GENOMIC DNA]</scope>
    <source>
        <strain evidence="1 2">AR32</strain>
    </source>
</reference>
<sequence length="41" mass="5046">MLQIRKKRFQICKILKFRKLKGYKDETKSVGEQPINFTKFR</sequence>
<evidence type="ECO:0000313" key="1">
    <source>
        <dbReference type="EMBL" id="SEG14459.1"/>
    </source>
</evidence>
<gene>
    <name evidence="1" type="ORF">SAMN05216354_0104</name>
</gene>
<dbReference type="EMBL" id="FNUV01000013">
    <property type="protein sequence ID" value="SEG14459.1"/>
    <property type="molecule type" value="Genomic_DNA"/>
</dbReference>
<evidence type="ECO:0000313" key="2">
    <source>
        <dbReference type="Proteomes" id="UP000236735"/>
    </source>
</evidence>
<dbReference type="Proteomes" id="UP000236735">
    <property type="component" value="Unassembled WGS sequence"/>
</dbReference>
<name>A0A1H5XRP6_XYLRU</name>
<dbReference type="AlphaFoldDB" id="A0A1H5XRP6"/>
<protein>
    <submittedName>
        <fullName evidence="1">Uncharacterized protein</fullName>
    </submittedName>
</protein>